<dbReference type="InterPro" id="IPR042228">
    <property type="entry name" value="Dynein_linker_3"/>
</dbReference>
<dbReference type="InterPro" id="IPR041466">
    <property type="entry name" value="Dynein_AAA5_ext"/>
</dbReference>
<comment type="subcellular location">
    <subcellularLocation>
        <location evidence="1">Cytoplasm</location>
        <location evidence="1">Cytoskeleton</location>
        <location evidence="1">Cilium axoneme</location>
    </subcellularLocation>
</comment>
<dbReference type="Pfam" id="PF12781">
    <property type="entry name" value="AAA_9"/>
    <property type="match status" value="2"/>
</dbReference>
<evidence type="ECO:0000256" key="2">
    <source>
        <dbReference type="ARBA" id="ARBA00008887"/>
    </source>
</evidence>
<dbReference type="Pfam" id="PF18198">
    <property type="entry name" value="AAA_lid_11"/>
    <property type="match status" value="4"/>
</dbReference>
<feature type="domain" description="ELK" evidence="9">
    <location>
        <begin position="3998"/>
        <end position="4019"/>
    </location>
</feature>
<dbReference type="Pfam" id="PF17852">
    <property type="entry name" value="Dynein_AAA_lid"/>
    <property type="match status" value="1"/>
</dbReference>
<dbReference type="Pfam" id="PF25007">
    <property type="entry name" value="DYH2-5-8_CC"/>
    <property type="match status" value="1"/>
</dbReference>
<reference evidence="10" key="1">
    <citation type="submission" date="2022-11" db="EMBL/GenBank/DDBJ databases">
        <title>Centuries of genome instability and evolution in soft-shell clam transmissible cancer (bioRxiv).</title>
        <authorList>
            <person name="Hart S.F.M."/>
            <person name="Yonemitsu M.A."/>
            <person name="Giersch R.M."/>
            <person name="Beal B.F."/>
            <person name="Arriagada G."/>
            <person name="Davis B.W."/>
            <person name="Ostrander E.A."/>
            <person name="Goff S.P."/>
            <person name="Metzger M.J."/>
        </authorList>
    </citation>
    <scope>NUCLEOTIDE SEQUENCE</scope>
    <source>
        <strain evidence="10">MELC-2E11</strain>
        <tissue evidence="10">Siphon/mantle</tissue>
    </source>
</reference>
<keyword evidence="5" id="KW-0969">Cilium</keyword>
<dbReference type="PANTHER" id="PTHR46532:SF11">
    <property type="entry name" value="DYNEIN AXONEMAL HEAVY CHAIN 12"/>
    <property type="match status" value="1"/>
</dbReference>
<dbReference type="SMART" id="SM01188">
    <property type="entry name" value="ELK"/>
    <property type="match status" value="4"/>
</dbReference>
<dbReference type="Gene3D" id="1.10.8.1220">
    <property type="match status" value="1"/>
</dbReference>
<name>A0ABY7D8R5_MYAAR</name>
<dbReference type="Gene3D" id="6.10.140.1060">
    <property type="match status" value="1"/>
</dbReference>
<dbReference type="Pfam" id="PF08393">
    <property type="entry name" value="DHC_N2"/>
    <property type="match status" value="1"/>
</dbReference>
<dbReference type="Gene3D" id="1.20.1270.280">
    <property type="match status" value="4"/>
</dbReference>
<dbReference type="Pfam" id="PF12780">
    <property type="entry name" value="AAA_8"/>
    <property type="match status" value="1"/>
</dbReference>
<dbReference type="InterPro" id="IPR041658">
    <property type="entry name" value="AAA_lid_11"/>
</dbReference>
<dbReference type="InterPro" id="IPR035706">
    <property type="entry name" value="AAA_9"/>
</dbReference>
<protein>
    <submittedName>
        <fullName evidence="10">DYH8-like protein</fullName>
    </submittedName>
</protein>
<dbReference type="InterPro" id="IPR041228">
    <property type="entry name" value="Dynein_C"/>
</dbReference>
<evidence type="ECO:0000256" key="3">
    <source>
        <dbReference type="ARBA" id="ARBA00022737"/>
    </source>
</evidence>
<evidence type="ECO:0000256" key="4">
    <source>
        <dbReference type="ARBA" id="ARBA00023054"/>
    </source>
</evidence>
<dbReference type="Gene3D" id="3.20.180.20">
    <property type="entry name" value="Dynein heavy chain, N-terminal domain 2"/>
    <property type="match status" value="1"/>
</dbReference>
<dbReference type="Pfam" id="PF12777">
    <property type="entry name" value="MT"/>
    <property type="match status" value="1"/>
</dbReference>
<feature type="domain" description="ELK" evidence="9">
    <location>
        <begin position="3118"/>
        <end position="3139"/>
    </location>
</feature>
<evidence type="ECO:0000256" key="8">
    <source>
        <dbReference type="SAM" id="MobiDB-lite"/>
    </source>
</evidence>
<dbReference type="Gene3D" id="1.10.8.720">
    <property type="entry name" value="Region D6 of dynein motor"/>
    <property type="match status" value="5"/>
</dbReference>
<comment type="similarity">
    <text evidence="2">Belongs to the dynein heavy chain family.</text>
</comment>
<dbReference type="InterPro" id="IPR013602">
    <property type="entry name" value="Dynein_heavy_linker"/>
</dbReference>
<dbReference type="InterPro" id="IPR043160">
    <property type="entry name" value="Dynein_C_barrel"/>
</dbReference>
<dbReference type="InterPro" id="IPR042219">
    <property type="entry name" value="AAA_lid_11_sf"/>
</dbReference>
<sequence length="4658" mass="532351">MYVDTVAKDLNKMNQAVEDAVKELVNIFMHQALAGSGSADEHSIEASFSGATTNGSIPLSTEVGSTDDSEQSDEQMIRDACVELTEHFKHRLVESLIRATRISLDVMRKRFFSRGGGMLHFEDGSGGTSDIRIPFFTADITLAIPNVVMQPSLEDIQSTLNKACQLVLDVSKGVLQWGQDRNSIENFFSSSKKKSSTDCIVLEQTIRTYYKPVAENKDVSKYVMMMSSAVSSLKGSVLEALQRYSDYAFLWEKDRQEAVTEFTAENPILSEYKAKVTMFKKLETNIDDIATSEIVGPIELFTESLKLALRVEIKQWKLMFGRELNANYKIKLDDLLMFIDDNSKRLSRPIRDLEDVRQAMTALADIRENQIHMDMSLGPIEESYAMLNDFGVTIPKEEHDKVDTMRYSFQKLIFIANQTQDNLVRLQPGFKKELLSYVEVFHKDVGDYTLNYDIEGPMAEGISPVEANDRLQVFQSQFDDLWTKFSIYSAGEQLFGLTVTDYPTLARIKKELNLLQKLYGLYGAVMTSINGYFDILWTEVDIEKINQELSDLQNSESCPLLELMANKAMKERHWDRMAKLTGHTFDFDSENFTLRDIMKAPLLKYKEDIEDICISAVKEKDIEAKLSQVVTDWNARELSFANFKVRGELLLKGGETSEIVALLEDSLMILSSLLSNRYNAPFKKKIQQWVGKLSNTTDILESWLIVQNLWVYLEAVFVGGDIAKQLPQEAKRFQNIDKSWVKIMVRAHEMPNVVACCTSDETMGQLLPHLLEQLELCQKSLTGYLEKKRLVFPRFFFISDPSLLEILGQASDSHTIQLETPVMAKGNVELWLGEILREQMKSLHGVIRDAFRTIGNPDFELLGFLNDFQAQVGLLGIQMIWTRDAEEALTLARADKKIMPTTNQRFLDMLNKLIDQTTHDLTKVERIKFETLVTIHVHQRDIFDDLTRMHIKSPTDFEWLKQARFYFKEDTDTCIVQITDVDFIYQNEFLGCTDRLVITPLTDRCYITLAQALGMSMGGAPAGPAGTGKTETTKDMGKALGKYVVVFNCSDQMDFRGLGRIYKGLAQSGSWGCFDEFNRIELPVLSVAAQQIYIVLTAKKDRKKEFVFTDGDNVDLNPEFGLFLTMNPGYAGRQELPENLKVQFRTVSMMVPDRQVHYDFGLRNILSVLRTLGSNKRARPNDTESTIVMRVLRDMNLSKLVDEDEPLFMSLIADLFPGITLDSATYAELQVAVAGQVEAAGLINHPSWNLKVVQLYETQCVRHGMMTLGPSGAGKSCCIHVLMKAMTDCGAPHREMKMNPKAITAPQMFGRLDNLNSVLDDNKTLTLANGDRIPMAPNCKIVFEVHNIDNASPATVSRNGMVFMSSSALDWRPILQGWLKTRTAQEGDLLYGFFDRVFDDVYRYVNLTLNMKMDILECNQIRQRDDKGNLPAHHLEKLFIFAIMWSLGALLELEDRAKMERFMVDNEVASLPPIKDDETMFEYLVNEKGEWIHWMHRVDEYLYPADSVPDFSSILVPNVDNVRTNFLIDTIAKQYKAVLLIGEPGTAKTVMIKGNMAKYNPDVHLGKSFNFSSASTPCMFQRTIESYVDKRMGSTYGPPGGRRMTVFVDDINMPIINEWGDQVTNEITRQMMEMHGMYSLDKPGDFISIVDLQFIAAMIHPGGGRNDIPERLKRQFCIFNCTLPSNNSIDKIFGIIGCGYFCPTRFEPEVKMLPTPAKFHYIFNLRDLSRIWEGMLKVKGEECRDVRTTLGLWKHECTRVIADRFTNAEDKKWFEKAMTSICQNNVGEEYLSQLPEEPIFVDFLREAPEPTGEESEDAVLEAPKIYETVYNLEILNEKLKMNMIQYNETVRGGSMDLVFFKDAMVHLIKISRIIRTPRGNALLYLYRVAGGEGNGITFIFTDNEIKDEAFLEYLNNVLSSGEVSNLFAKDELDEITQELIPIMKKEFPRRPPTPETLYDYFISRARNNLHCVLCFSPVGEKFRNRSLKFPGLISGCTMDWFSKWPRDALVAVSNHFLSNFDVVCSPEIKQQLVNNMGVVHDNVASVCVEYFQRFRRQTHVTPKSYLSFLDGYITLYKQKHEEIGELAQRMNTGLEKLIEASVSVDQLSKELVVKEKDLAVANVKADKVVKDRAQNLVDEINVEKDYAEGKLEAAKPALAEAERALQTIKSSDIATVKKLGKPPHLIMRIMDCVLLLFQKKIDTVTQDPERPCPKPSWSESLKDTINGETVELLEPYLRMEDFNLETAKKVCSNVAGLLSWATAMAFFYGINKEVLPLKANLAVQEAKLGAASVELNKAQAQLDEKQKELDAVQALYDGAMKEKQELLDDAESCKRRMVAASALIGGLGGEKIRWTEQSKQFKSQIERLVGDVLLCTGFLSYSGPFNQEFRNKLIGNWQKEMYQRKIPFTTELNLINMLVDNATIGDWNMQGLPNDDLSIQNGIITTKATRYPLLIDPQGQGKSWIKNREKDRELQVCSCNLKTGNMHCLHLSWLCSLMKTYTLLNTNVKVGDKECDIMNDFYLYITTKLANPAYTPEVSARTSIIDFTVTIKGLEDQLLGRGSLVDDESLITVLGVTKVTASEVSEKLTVAAETEIKINEAREEFRPVATRGSILYFLICDMTIVNKISDKSPVPAKRIQNIIDYLTFESFRYTCRGLYEEHKFLFVLLMTFKIDMQQGCVKHDEFQTFIKGGAALDLNAVTPKPFRWISDITWLNLVQLSGLGQFSEILNQVTRNNQGWKAWFDTDAPEEEIMPDGYNAALDSFKKLLLIRCWCPDRTVPQARKYISDSMGSAYAEAVLLNLEATWEEKFRAISMGQGQEVHARKLIHAFMQTGGWTLLQNCHLGLNFMDELLDTLVQTPQIHENFRGIKAGLKRTYAGISQDYLDVCSMPQWKPILFGVSFLHTVVQASVQFCQNHLDDMDMKKGVSWVTVRYMLGEVQYGGRVTDDYDKRLLNTFARVWFGDFMFADSFQFYTGYKIPKVKTYDMFMQHIELLPLVDSPEAFGLHPNADITYQTNMAANILDTTMSIQPKEGGAGAGESRETVVFRMAEDMLDKLPADYIPHEVKDRLRKMGHLHPVNIFLKQEIDRMQRVINIVRITLSDLKLAIEGTIIMSENLRDALDNMFDAKVPNLWRKISWQSSTLGFWYTELLERNEQFNRWIFQGRPDVFWMTGLFNPQGFLTAMRQEVTRAHKGWALDSVTLHNDVLKASKEDITSPPAEGVYIFGLYLDGASWDRRNCRLAESHPKVLFTLLPVVHMYAINSTAPKDPRLYQCPIYKKPQRTDLTYISFIVLKTTQSPDHWTLRGGIKAGLKRTYAGISQDYLDVCSMPQWKPILFGVSFLHTVVQASVQFCQNHLDDMDMKKGVSWVTVRYMLGEVQYGGRVTDDYDKRLLNTFARVWFGDFMFADSFQFYTGYKIPKVKTYDMFMQHIELLPLVDSPEAFGLHPNADITYQTNMAANILDTTMSIQPKEGGAGAGESRETVVFRMAEDMLDKLPADYIPHEVKDRLRKMGHLHPVNIFLKQEIDRMQRVINIVRITLSDLKLAIEGTIIMSENLRDALDNMFDAKVPNLWRKISWQSSTLGFWYTELLERNEQFNRWIFQGRPDVFWMTGLFNPQGFLTAMRQEVTRAHKGWALDSVTLHNDVLKASKEDITSPPAEGVYIFGLYLDGASWDRRNCRLAESHPKVLFTLLPVVHMYAINSTAPKDPRLYQCPIYKKPQRTDLTYISFIVLKTTQSPDHWTLRGGIKAGLKRTYAGISQDYLDVCSMPQWKPILFGVSFLHTVVQASVQFCQNHLDDMDMKKGVSWVTVRYMLGEVQYGGRVTDDYDKRLLNTFARVWFGDFMFADSFQFYTGYKIPKVKTYDMFMQHIELLPLVDSPEAFGLHPNADITYQTNMAANILDTTMSIQPKEGGAGAGESRETVVFRMAEDMLDKLPADYIPHEVKDRLRKMGHLHPVNIFLKQEIDRMQRVINIVRITLSDLKLAIEGTIIMSENLRDALDNMFDAKVPNLWRKISWQSSTLGFWYTELLERNEQFNRWIFQGRPDVFWMTGLFNPQGFLTAMRQEVTRAHKGWALDSVTLHNDVLKASKEDITSPPAEGVYIFGLYLDGASWDRRNCRLAESHPKVLFTLLPVVHMYAINSTAPKDPRLYQCPIYKKPQRTDLTYISFIVLKTTQSPDHWTLRGGIKAGLKRTYAGISQDYLDVCSMPQWKPILFGVSFLHTVVQERRKFGPLGWNIPYEFNSSDWQASVQFCQNHLDDMDMKKGVSWVTVRYMLGEVQYGGRVTDDYDKRLLNTFARVWFGDFMFADSFQFYTGYKIPKVKTYDMFMQHIELLPLVDSPEAFGLHPNADITYQTNMAANILDTTMSIQPKEGGAGAGESRETVVFRMAEDMLDKLPADYIPHEVKDRLRKMGHLHPVNIFLKQEIDRMQRVINIVRITLSDLKLAIEGTIIMSENLRDALDNMFDAKVPNLWRKISWQSSTLGFWYTELLERNEQFNRWIFQGRPDVFWMTGLFNPQGFLTAMRQEVTRAHKGWALDSVTLHNDVLKASKEDITSPPAEGVYIFGLYLDGASWDRRNCRLAESHPKVLFTLLPVVHMYAINSTAPKDPRLYQCPIYKKPQRTDLTYISFIVLKTTQSPDHWTLRGVGALCDIK</sequence>
<dbReference type="InterPro" id="IPR035699">
    <property type="entry name" value="AAA_6"/>
</dbReference>
<dbReference type="Gene3D" id="1.20.58.1120">
    <property type="match status" value="1"/>
</dbReference>
<evidence type="ECO:0000313" key="10">
    <source>
        <dbReference type="EMBL" id="WAQ93678.1"/>
    </source>
</evidence>
<gene>
    <name evidence="10" type="ORF">MAR_006149</name>
</gene>
<dbReference type="InterPro" id="IPR041589">
    <property type="entry name" value="DNAH3_AAA_lid_1"/>
</dbReference>
<organism evidence="10 11">
    <name type="scientific">Mya arenaria</name>
    <name type="common">Soft-shell clam</name>
    <dbReference type="NCBI Taxonomy" id="6604"/>
    <lineage>
        <taxon>Eukaryota</taxon>
        <taxon>Metazoa</taxon>
        <taxon>Spiralia</taxon>
        <taxon>Lophotrochozoa</taxon>
        <taxon>Mollusca</taxon>
        <taxon>Bivalvia</taxon>
        <taxon>Autobranchia</taxon>
        <taxon>Heteroconchia</taxon>
        <taxon>Euheterodonta</taxon>
        <taxon>Imparidentia</taxon>
        <taxon>Neoheterodontei</taxon>
        <taxon>Myida</taxon>
        <taxon>Myoidea</taxon>
        <taxon>Myidae</taxon>
        <taxon>Mya</taxon>
    </lineage>
</organism>
<feature type="region of interest" description="Disordered" evidence="8">
    <location>
        <begin position="50"/>
        <end position="71"/>
    </location>
</feature>
<dbReference type="SUPFAM" id="SSF52540">
    <property type="entry name" value="P-loop containing nucleoside triphosphate hydrolases"/>
    <property type="match status" value="4"/>
</dbReference>
<dbReference type="InterPro" id="IPR056759">
    <property type="entry name" value="DYH2-5-8_CC"/>
</dbReference>
<dbReference type="InterPro" id="IPR005539">
    <property type="entry name" value="ELK_dom"/>
</dbReference>
<feature type="domain" description="ELK" evidence="9">
    <location>
        <begin position="3558"/>
        <end position="3579"/>
    </location>
</feature>
<dbReference type="InterPro" id="IPR027417">
    <property type="entry name" value="P-loop_NTPase"/>
</dbReference>
<dbReference type="Gene3D" id="3.40.50.300">
    <property type="entry name" value="P-loop containing nucleotide triphosphate hydrolases"/>
    <property type="match status" value="8"/>
</dbReference>
<evidence type="ECO:0000259" key="9">
    <source>
        <dbReference type="SMART" id="SM01188"/>
    </source>
</evidence>
<dbReference type="InterPro" id="IPR042222">
    <property type="entry name" value="Dynein_2_N"/>
</dbReference>
<dbReference type="Pfam" id="PF18199">
    <property type="entry name" value="Dynein_C"/>
    <property type="match status" value="4"/>
</dbReference>
<dbReference type="InterPro" id="IPR004273">
    <property type="entry name" value="Dynein_heavy_D6_P-loop"/>
</dbReference>
<dbReference type="Gene3D" id="1.20.920.20">
    <property type="match status" value="1"/>
</dbReference>
<keyword evidence="4 7" id="KW-0175">Coiled coil</keyword>
<dbReference type="Pfam" id="PF17857">
    <property type="entry name" value="AAA_lid_1"/>
    <property type="match status" value="1"/>
</dbReference>
<keyword evidence="3" id="KW-0677">Repeat</keyword>
<evidence type="ECO:0000256" key="6">
    <source>
        <dbReference type="ARBA" id="ARBA00023273"/>
    </source>
</evidence>
<dbReference type="Gene3D" id="3.10.490.20">
    <property type="match status" value="4"/>
</dbReference>
<evidence type="ECO:0000313" key="11">
    <source>
        <dbReference type="Proteomes" id="UP001164746"/>
    </source>
</evidence>
<accession>A0ABY7D8R5</accession>
<evidence type="ECO:0000256" key="5">
    <source>
        <dbReference type="ARBA" id="ARBA00023069"/>
    </source>
</evidence>
<dbReference type="InterPro" id="IPR024743">
    <property type="entry name" value="Dynein_HC_stalk"/>
</dbReference>
<dbReference type="Proteomes" id="UP001164746">
    <property type="component" value="Chromosome 1"/>
</dbReference>
<dbReference type="Pfam" id="PF12775">
    <property type="entry name" value="AAA_7"/>
    <property type="match status" value="1"/>
</dbReference>
<dbReference type="InterPro" id="IPR026983">
    <property type="entry name" value="DHC"/>
</dbReference>
<evidence type="ECO:0000256" key="7">
    <source>
        <dbReference type="SAM" id="Coils"/>
    </source>
</evidence>
<feature type="compositionally biased region" description="Polar residues" evidence="8">
    <location>
        <begin position="50"/>
        <end position="64"/>
    </location>
</feature>
<proteinExistence type="inferred from homology"/>
<dbReference type="Pfam" id="PF12774">
    <property type="entry name" value="AAA_6"/>
    <property type="match status" value="1"/>
</dbReference>
<dbReference type="EMBL" id="CP111012">
    <property type="protein sequence ID" value="WAQ93678.1"/>
    <property type="molecule type" value="Genomic_DNA"/>
</dbReference>
<dbReference type="Gene3D" id="1.10.287.2620">
    <property type="match status" value="1"/>
</dbReference>
<dbReference type="PANTHER" id="PTHR46532">
    <property type="entry name" value="MALE FERTILITY FACTOR KL5"/>
    <property type="match status" value="1"/>
</dbReference>
<dbReference type="InterPro" id="IPR024317">
    <property type="entry name" value="Dynein_heavy_chain_D4_dom"/>
</dbReference>
<feature type="coiled-coil region" evidence="7">
    <location>
        <begin position="2281"/>
        <end position="2336"/>
    </location>
</feature>
<feature type="domain" description="ELK" evidence="9">
    <location>
        <begin position="4460"/>
        <end position="4481"/>
    </location>
</feature>
<dbReference type="Gene3D" id="1.20.140.100">
    <property type="entry name" value="Dynein heavy chain, N-terminal domain 2"/>
    <property type="match status" value="1"/>
</dbReference>
<dbReference type="Gene3D" id="1.20.920.30">
    <property type="match status" value="1"/>
</dbReference>
<evidence type="ECO:0000256" key="1">
    <source>
        <dbReference type="ARBA" id="ARBA00004430"/>
    </source>
</evidence>
<dbReference type="Gene3D" id="1.10.472.130">
    <property type="match status" value="1"/>
</dbReference>
<dbReference type="Pfam" id="PF03028">
    <property type="entry name" value="Dynein_heavy"/>
    <property type="match status" value="1"/>
</dbReference>
<keyword evidence="6" id="KW-0966">Cell projection</keyword>
<keyword evidence="11" id="KW-1185">Reference proteome</keyword>